<dbReference type="eggNOG" id="COG4260">
    <property type="taxonomic scope" value="Bacteria"/>
</dbReference>
<dbReference type="PANTHER" id="PTHR37826">
    <property type="entry name" value="FLOTILLIN BAND_7_5 DOMAIN PROTEIN"/>
    <property type="match status" value="1"/>
</dbReference>
<gene>
    <name evidence="2" type="ORF">SALWKB29_0042</name>
</gene>
<dbReference type="InterPro" id="IPR036013">
    <property type="entry name" value="Band_7/SPFH_dom_sf"/>
</dbReference>
<organism evidence="2 3">
    <name type="scientific">Snodgrassella communis</name>
    <dbReference type="NCBI Taxonomy" id="2946699"/>
    <lineage>
        <taxon>Bacteria</taxon>
        <taxon>Pseudomonadati</taxon>
        <taxon>Pseudomonadota</taxon>
        <taxon>Betaproteobacteria</taxon>
        <taxon>Neisseriales</taxon>
        <taxon>Neisseriaceae</taxon>
        <taxon>Snodgrassella</taxon>
    </lineage>
</organism>
<dbReference type="SUPFAM" id="SSF117892">
    <property type="entry name" value="Band 7/SPFH domain"/>
    <property type="match status" value="1"/>
</dbReference>
<dbReference type="Gene3D" id="3.30.479.30">
    <property type="entry name" value="Band 7 domain"/>
    <property type="match status" value="1"/>
</dbReference>
<dbReference type="AlphaFoldDB" id="A0A066TUE1"/>
<dbReference type="PANTHER" id="PTHR37826:SF2">
    <property type="entry name" value="ZINC-RIBBON DOMAIN-CONTAINING PROTEIN"/>
    <property type="match status" value="1"/>
</dbReference>
<protein>
    <submittedName>
        <fullName evidence="2">Putative transmembrane protein</fullName>
    </submittedName>
</protein>
<dbReference type="InterPro" id="IPR033880">
    <property type="entry name" value="SPFH_YdjI"/>
</dbReference>
<evidence type="ECO:0000313" key="2">
    <source>
        <dbReference type="EMBL" id="KDN15623.1"/>
    </source>
</evidence>
<proteinExistence type="predicted"/>
<keyword evidence="2" id="KW-0812">Transmembrane</keyword>
<accession>A0A066TUE1</accession>
<keyword evidence="3" id="KW-1185">Reference proteome</keyword>
<keyword evidence="2" id="KW-0472">Membrane</keyword>
<dbReference type="EMBL" id="JFZV01000001">
    <property type="protein sequence ID" value="KDN15623.1"/>
    <property type="molecule type" value="Genomic_DNA"/>
</dbReference>
<evidence type="ECO:0000313" key="3">
    <source>
        <dbReference type="Proteomes" id="UP000027170"/>
    </source>
</evidence>
<feature type="domain" description="SPFH" evidence="1">
    <location>
        <begin position="35"/>
        <end position="244"/>
    </location>
</feature>
<sequence length="347" mass="37951">MVLNSIFGSNGLGGFIKKQFIDVIQWENPATDVLMWRFPLRDQEIQNGAALIVRESQNAMFVDEGAIADQFGTGTFTLNTQNLPLLTNLRHWGKLFQSPFKSDVYFFNMRQQLSRRWGTAQPVTIRDNDFGAISVRSFGMYSFRIAQPAVFFREVSGVCEEYRTETLEEQLRNLAVTQLASAFGSSDIPFLDMAANQLMLSQQMTTLLQPAFAAIGLELENFTVESITLPESLQQRLDERMGMGIVGDMARYAQYQTAQAIPLAAQNEGGVAGIGAGLAAGMNIANVMTSGMTGAAATQSALAGGTETTVADPTARLAQLKTLLEQNLISQNDYDTAKAEIIKKITG</sequence>
<dbReference type="Pfam" id="PF13421">
    <property type="entry name" value="Band_7_1"/>
    <property type="match status" value="1"/>
</dbReference>
<evidence type="ECO:0000259" key="1">
    <source>
        <dbReference type="Pfam" id="PF13421"/>
    </source>
</evidence>
<name>A0A066TUE1_9NEIS</name>
<dbReference type="CDD" id="cd03408">
    <property type="entry name" value="SPFH_like_u1"/>
    <property type="match status" value="1"/>
</dbReference>
<dbReference type="Proteomes" id="UP000027170">
    <property type="component" value="Unassembled WGS sequence"/>
</dbReference>
<reference evidence="2 3" key="1">
    <citation type="submission" date="2014-03" db="EMBL/GenBank/DDBJ databases">
        <title>The genomes of two eusocial bee gut symbionts.</title>
        <authorList>
            <person name="Kwong W.K."/>
            <person name="Engel P."/>
            <person name="Koch H."/>
            <person name="Moran N.A."/>
        </authorList>
    </citation>
    <scope>NUCLEOTIDE SEQUENCE [LARGE SCALE GENOMIC DNA]</scope>
    <source>
        <strain evidence="3">wkB29</strain>
    </source>
</reference>
<comment type="caution">
    <text evidence="2">The sequence shown here is derived from an EMBL/GenBank/DDBJ whole genome shotgun (WGS) entry which is preliminary data.</text>
</comment>